<name>A0A067CQP0_SAPPC</name>
<dbReference type="RefSeq" id="XP_012196469.1">
    <property type="nucleotide sequence ID" value="XM_012341079.1"/>
</dbReference>
<dbReference type="KEGG" id="spar:SPRG_02506"/>
<protein>
    <submittedName>
        <fullName evidence="2">Uncharacterized protein</fullName>
    </submittedName>
</protein>
<evidence type="ECO:0000313" key="3">
    <source>
        <dbReference type="Proteomes" id="UP000030745"/>
    </source>
</evidence>
<reference evidence="2 3" key="1">
    <citation type="journal article" date="2013" name="PLoS Genet.">
        <title>Distinctive expansion of potential virulence genes in the genome of the oomycete fish pathogen Saprolegnia parasitica.</title>
        <authorList>
            <person name="Jiang R.H."/>
            <person name="de Bruijn I."/>
            <person name="Haas B.J."/>
            <person name="Belmonte R."/>
            <person name="Lobach L."/>
            <person name="Christie J."/>
            <person name="van den Ackerveken G."/>
            <person name="Bottin A."/>
            <person name="Bulone V."/>
            <person name="Diaz-Moreno S.M."/>
            <person name="Dumas B."/>
            <person name="Fan L."/>
            <person name="Gaulin E."/>
            <person name="Govers F."/>
            <person name="Grenville-Briggs L.J."/>
            <person name="Horner N.R."/>
            <person name="Levin J.Z."/>
            <person name="Mammella M."/>
            <person name="Meijer H.J."/>
            <person name="Morris P."/>
            <person name="Nusbaum C."/>
            <person name="Oome S."/>
            <person name="Phillips A.J."/>
            <person name="van Rooyen D."/>
            <person name="Rzeszutek E."/>
            <person name="Saraiva M."/>
            <person name="Secombes C.J."/>
            <person name="Seidl M.F."/>
            <person name="Snel B."/>
            <person name="Stassen J.H."/>
            <person name="Sykes S."/>
            <person name="Tripathy S."/>
            <person name="van den Berg H."/>
            <person name="Vega-Arreguin J.C."/>
            <person name="Wawra S."/>
            <person name="Young S.K."/>
            <person name="Zeng Q."/>
            <person name="Dieguez-Uribeondo J."/>
            <person name="Russ C."/>
            <person name="Tyler B.M."/>
            <person name="van West P."/>
        </authorList>
    </citation>
    <scope>NUCLEOTIDE SEQUENCE [LARGE SCALE GENOMIC DNA]</scope>
    <source>
        <strain evidence="2 3">CBS 223.65</strain>
    </source>
</reference>
<dbReference type="GeneID" id="24125058"/>
<keyword evidence="3" id="KW-1185">Reference proteome</keyword>
<dbReference type="EMBL" id="KK583194">
    <property type="protein sequence ID" value="KDO32813.1"/>
    <property type="molecule type" value="Genomic_DNA"/>
</dbReference>
<dbReference type="AlphaFoldDB" id="A0A067CQP0"/>
<dbReference type="Proteomes" id="UP000030745">
    <property type="component" value="Unassembled WGS sequence"/>
</dbReference>
<organism evidence="2 3">
    <name type="scientific">Saprolegnia parasitica (strain CBS 223.65)</name>
    <dbReference type="NCBI Taxonomy" id="695850"/>
    <lineage>
        <taxon>Eukaryota</taxon>
        <taxon>Sar</taxon>
        <taxon>Stramenopiles</taxon>
        <taxon>Oomycota</taxon>
        <taxon>Saprolegniomycetes</taxon>
        <taxon>Saprolegniales</taxon>
        <taxon>Saprolegniaceae</taxon>
        <taxon>Saprolegnia</taxon>
    </lineage>
</organism>
<dbReference type="VEuPathDB" id="FungiDB:SPRG_02506"/>
<evidence type="ECO:0000256" key="1">
    <source>
        <dbReference type="SAM" id="MobiDB-lite"/>
    </source>
</evidence>
<gene>
    <name evidence="2" type="ORF">SPRG_02506</name>
</gene>
<sequence>MDCTKANALNRGPDGTFRDDQLRHKSNELIATLARTKTVMSCTSETFTATSLFLKQPATIVATGSWGSSLVRYTWPLAGDGSTLEILKPR</sequence>
<feature type="region of interest" description="Disordered" evidence="1">
    <location>
        <begin position="1"/>
        <end position="20"/>
    </location>
</feature>
<evidence type="ECO:0000313" key="2">
    <source>
        <dbReference type="EMBL" id="KDO32813.1"/>
    </source>
</evidence>
<proteinExistence type="predicted"/>
<accession>A0A067CQP0</accession>